<evidence type="ECO:0000313" key="2">
    <source>
        <dbReference type="Proteomes" id="UP001148629"/>
    </source>
</evidence>
<dbReference type="Proteomes" id="UP001148629">
    <property type="component" value="Unassembled WGS sequence"/>
</dbReference>
<proteinExistence type="predicted"/>
<protein>
    <submittedName>
        <fullName evidence="1">Uncharacterized protein</fullName>
    </submittedName>
</protein>
<dbReference type="EMBL" id="JANRMS010002694">
    <property type="protein sequence ID" value="KAJ3521335.1"/>
    <property type="molecule type" value="Genomic_DNA"/>
</dbReference>
<keyword evidence="2" id="KW-1185">Reference proteome</keyword>
<reference evidence="1" key="1">
    <citation type="submission" date="2022-08" db="EMBL/GenBank/DDBJ databases">
        <title>Genome Sequence of Fusarium decemcellulare.</title>
        <authorList>
            <person name="Buettner E."/>
        </authorList>
    </citation>
    <scope>NUCLEOTIDE SEQUENCE</scope>
    <source>
        <strain evidence="1">Babe19</strain>
    </source>
</reference>
<organism evidence="1 2">
    <name type="scientific">Fusarium decemcellulare</name>
    <dbReference type="NCBI Taxonomy" id="57161"/>
    <lineage>
        <taxon>Eukaryota</taxon>
        <taxon>Fungi</taxon>
        <taxon>Dikarya</taxon>
        <taxon>Ascomycota</taxon>
        <taxon>Pezizomycotina</taxon>
        <taxon>Sordariomycetes</taxon>
        <taxon>Hypocreomycetidae</taxon>
        <taxon>Hypocreales</taxon>
        <taxon>Nectriaceae</taxon>
        <taxon>Fusarium</taxon>
        <taxon>Fusarium decemcellulare species complex</taxon>
    </lineage>
</organism>
<name>A0ACC1RK83_9HYPO</name>
<comment type="caution">
    <text evidence="1">The sequence shown here is derived from an EMBL/GenBank/DDBJ whole genome shotgun (WGS) entry which is preliminary data.</text>
</comment>
<sequence>MSDDVAASPQKPKKKLPFKPTALRKSAAAASPKPTQTDEAAPKENDSDDLALFRRSKEMAHTLAADRERRLKRHQKHRETEHKGKEIAGEKHPREDEEELNHEQHPPSEDVGAAIVESQSPVRRESTEVLEQPHTQTRVDSTSELVTPPPSKRSRLSSSVSSKKRISSADIDDEAFPDASPTPPQRMPDTPSRAPRVEQQGVTPKTSQIISIDSDSDSDDVVALPPTSLPTRRLSSGNSSIVQLANQTSLDSSPKPSSPPQDPPEEDEFAEYERRAAEQRAQALLDAASLDGAQQNASVEIWISSQVTCTKTLVVKYRFDQALGLIRETWINFQKKHGVSIDDAVLTWRGKKVYNASTLLSLGIRPQAGGRVIADNQGSEGFKDNRTKVHMEAWTPELFGEMERTAELQRKRAAGELAEEEGQEESILEPVQLKVFLKAKDMEDVGLMVRPETTVDTLVMGFIKKRNIDPEKEVSLWWDGERLEEHVTLEEATIEDMDVIEVHVR</sequence>
<gene>
    <name evidence="1" type="ORF">NM208_g13340</name>
</gene>
<accession>A0ACC1RK83</accession>
<evidence type="ECO:0000313" key="1">
    <source>
        <dbReference type="EMBL" id="KAJ3521335.1"/>
    </source>
</evidence>